<evidence type="ECO:0000259" key="2">
    <source>
        <dbReference type="Pfam" id="PF24042"/>
    </source>
</evidence>
<dbReference type="Proteomes" id="UP000050535">
    <property type="component" value="Unassembled WGS sequence"/>
</dbReference>
<feature type="domain" description="DUF7347" evidence="1">
    <location>
        <begin position="17"/>
        <end position="93"/>
    </location>
</feature>
<comment type="caution">
    <text evidence="3">The sequence shown here is derived from an EMBL/GenBank/DDBJ whole genome shotgun (WGS) entry which is preliminary data.</text>
</comment>
<feature type="domain" description="DUF7351" evidence="2">
    <location>
        <begin position="111"/>
        <end position="287"/>
    </location>
</feature>
<name>A0A0P7GBW3_9EURY</name>
<keyword evidence="4" id="KW-1185">Reference proteome</keyword>
<organism evidence="3 4">
    <name type="scientific">Halolamina pelagica</name>
    <dbReference type="NCBI Taxonomy" id="699431"/>
    <lineage>
        <taxon>Archaea</taxon>
        <taxon>Methanobacteriati</taxon>
        <taxon>Methanobacteriota</taxon>
        <taxon>Stenosarchaea group</taxon>
        <taxon>Halobacteria</taxon>
        <taxon>Halobacteriales</taxon>
        <taxon>Haloferacaceae</taxon>
    </lineage>
</organism>
<dbReference type="STRING" id="699431.SY89_02057"/>
<dbReference type="InterPro" id="IPR036388">
    <property type="entry name" value="WH-like_DNA-bd_sf"/>
</dbReference>
<evidence type="ECO:0000313" key="3">
    <source>
        <dbReference type="EMBL" id="KPN31314.1"/>
    </source>
</evidence>
<dbReference type="Pfam" id="PF24038">
    <property type="entry name" value="DUF7347"/>
    <property type="match status" value="1"/>
</dbReference>
<gene>
    <name evidence="3" type="ORF">SY89_02057</name>
</gene>
<dbReference type="Gene3D" id="1.10.10.10">
    <property type="entry name" value="Winged helix-like DNA-binding domain superfamily/Winged helix DNA-binding domain"/>
    <property type="match status" value="1"/>
</dbReference>
<reference evidence="4" key="1">
    <citation type="submission" date="2013-11" db="EMBL/GenBank/DDBJ databases">
        <authorList>
            <person name="Hoang H.T."/>
            <person name="Killian M.L."/>
            <person name="Madson D.M."/>
            <person name="Arruda P.H.E."/>
            <person name="Sun D."/>
            <person name="Schwartz K.J."/>
            <person name="Yoon K."/>
        </authorList>
    </citation>
    <scope>NUCLEOTIDE SEQUENCE [LARGE SCALE GENOMIC DNA]</scope>
    <source>
        <strain evidence="4">CDK2</strain>
    </source>
</reference>
<sequence>MSERLQSIQECGDCVEPADAFGLVANETRLSILEALWTADSSPVRFTDLRQAVEMRDSAQFNYHLDKLTDQFVRKVDDGYELRHAGEKVVRAVFAGSFTEHPTIDPIDVGDACVECGADLRAIYDDEQLSIQCPKCGYGHGEYAFPPGGLTDRDDDEILAAFDQRVRHLHCLAKDGVCPECSGRMETTVEHADACCVGSSLTATHRCSQCNHQLCSAIGLALLDDSEVVGFHREHGVSLSERPYWTLPWCVTDEMIELASEEPQRFEVTIGCEDEALTVTLDGDLTVLDTERSPA</sequence>
<dbReference type="AlphaFoldDB" id="A0A0P7GBW3"/>
<dbReference type="SUPFAM" id="SSF46785">
    <property type="entry name" value="Winged helix' DNA-binding domain"/>
    <property type="match status" value="1"/>
</dbReference>
<dbReference type="Pfam" id="PF24042">
    <property type="entry name" value="DUF7351"/>
    <property type="match status" value="1"/>
</dbReference>
<dbReference type="InterPro" id="IPR055771">
    <property type="entry name" value="DUF7347"/>
</dbReference>
<dbReference type="EMBL" id="LGUC01000001">
    <property type="protein sequence ID" value="KPN31314.1"/>
    <property type="molecule type" value="Genomic_DNA"/>
</dbReference>
<evidence type="ECO:0000313" key="4">
    <source>
        <dbReference type="Proteomes" id="UP000050535"/>
    </source>
</evidence>
<accession>A0A0P7GBW3</accession>
<protein>
    <submittedName>
        <fullName evidence="3">Uncharacterized protein</fullName>
    </submittedName>
</protein>
<dbReference type="PATRIC" id="fig|699431.3.peg.2109"/>
<dbReference type="OrthoDB" id="8482at2157"/>
<dbReference type="InterPro" id="IPR036390">
    <property type="entry name" value="WH_DNA-bd_sf"/>
</dbReference>
<dbReference type="RefSeq" id="WP_054583974.1">
    <property type="nucleotide sequence ID" value="NZ_LGUC01000001.1"/>
</dbReference>
<proteinExistence type="predicted"/>
<dbReference type="InterPro" id="IPR055775">
    <property type="entry name" value="DUF7351"/>
</dbReference>
<evidence type="ECO:0000259" key="1">
    <source>
        <dbReference type="Pfam" id="PF24038"/>
    </source>
</evidence>